<dbReference type="EMBL" id="QTSX02002914">
    <property type="protein sequence ID" value="KAJ9073332.1"/>
    <property type="molecule type" value="Genomic_DNA"/>
</dbReference>
<sequence length="310" mass="34026">MEEREEIEDSPSDNTKDAHSSNADMITALQASVLQTQSNFSNMYQILNSSLQQTMQMSQTMSQVMEQFLVNGLKIHVLSQSHNNGFKAQVSVSNEGVLPILGLTYRIELKSDLSPESSLPRPIFLTSSLGLKTSCENAPGEAQTSPCSIAPGAIHSEEWEFICSDFASHRLVVSTSFPSPGTGAILGKTQDFDIGISKQMDRAILETEAGHSEMAEFIDLDLNFIRDFFDLKPHHGMLAGRTCFQLSKKGILTVQLVLDPEASLTNQATQKVKASFSFDDTVEKAKATLLKKLILQELLSSSKAFSSKVR</sequence>
<accession>A0ACC2TFN0</accession>
<comment type="caution">
    <text evidence="1">The sequence shown here is derived from an EMBL/GenBank/DDBJ whole genome shotgun (WGS) entry which is preliminary data.</text>
</comment>
<name>A0ACC2TFN0_9FUNG</name>
<evidence type="ECO:0000313" key="1">
    <source>
        <dbReference type="EMBL" id="KAJ9073332.1"/>
    </source>
</evidence>
<dbReference type="Proteomes" id="UP001165960">
    <property type="component" value="Unassembled WGS sequence"/>
</dbReference>
<reference evidence="1" key="1">
    <citation type="submission" date="2022-04" db="EMBL/GenBank/DDBJ databases">
        <title>Genome of the entomopathogenic fungus Entomophthora muscae.</title>
        <authorList>
            <person name="Elya C."/>
            <person name="Lovett B.R."/>
            <person name="Lee E."/>
            <person name="Macias A.M."/>
            <person name="Hajek A.E."/>
            <person name="De Bivort B.L."/>
            <person name="Kasson M.T."/>
            <person name="De Fine Licht H.H."/>
            <person name="Stajich J.E."/>
        </authorList>
    </citation>
    <scope>NUCLEOTIDE SEQUENCE</scope>
    <source>
        <strain evidence="1">Berkeley</strain>
    </source>
</reference>
<proteinExistence type="predicted"/>
<gene>
    <name evidence="1" type="ORF">DSO57_1017567</name>
</gene>
<evidence type="ECO:0000313" key="2">
    <source>
        <dbReference type="Proteomes" id="UP001165960"/>
    </source>
</evidence>
<organism evidence="1 2">
    <name type="scientific">Entomophthora muscae</name>
    <dbReference type="NCBI Taxonomy" id="34485"/>
    <lineage>
        <taxon>Eukaryota</taxon>
        <taxon>Fungi</taxon>
        <taxon>Fungi incertae sedis</taxon>
        <taxon>Zoopagomycota</taxon>
        <taxon>Entomophthoromycotina</taxon>
        <taxon>Entomophthoromycetes</taxon>
        <taxon>Entomophthorales</taxon>
        <taxon>Entomophthoraceae</taxon>
        <taxon>Entomophthora</taxon>
    </lineage>
</organism>
<keyword evidence="2" id="KW-1185">Reference proteome</keyword>
<protein>
    <submittedName>
        <fullName evidence="1">Uncharacterized protein</fullName>
    </submittedName>
</protein>